<keyword evidence="1" id="KW-1133">Transmembrane helix</keyword>
<reference evidence="2 3" key="1">
    <citation type="journal article" date="2016" name="Nat. Commun.">
        <title>Thousands of microbial genomes shed light on interconnected biogeochemical processes in an aquifer system.</title>
        <authorList>
            <person name="Anantharaman K."/>
            <person name="Brown C.T."/>
            <person name="Hug L.A."/>
            <person name="Sharon I."/>
            <person name="Castelle C.J."/>
            <person name="Probst A.J."/>
            <person name="Thomas B.C."/>
            <person name="Singh A."/>
            <person name="Wilkins M.J."/>
            <person name="Karaoz U."/>
            <person name="Brodie E.L."/>
            <person name="Williams K.H."/>
            <person name="Hubbard S.S."/>
            <person name="Banfield J.F."/>
        </authorList>
    </citation>
    <scope>NUCLEOTIDE SEQUENCE [LARGE SCALE GENOMIC DNA]</scope>
</reference>
<evidence type="ECO:0000313" key="2">
    <source>
        <dbReference type="EMBL" id="OGM07095.1"/>
    </source>
</evidence>
<proteinExistence type="predicted"/>
<feature type="transmembrane region" description="Helical" evidence="1">
    <location>
        <begin position="12"/>
        <end position="34"/>
    </location>
</feature>
<accession>A0A1F7WYB0</accession>
<protein>
    <submittedName>
        <fullName evidence="2">Uncharacterized protein</fullName>
    </submittedName>
</protein>
<comment type="caution">
    <text evidence="2">The sequence shown here is derived from an EMBL/GenBank/DDBJ whole genome shotgun (WGS) entry which is preliminary data.</text>
</comment>
<organism evidence="2 3">
    <name type="scientific">Candidatus Wallbacteria bacterium GWC2_49_35</name>
    <dbReference type="NCBI Taxonomy" id="1817813"/>
    <lineage>
        <taxon>Bacteria</taxon>
        <taxon>Candidatus Walliibacteriota</taxon>
    </lineage>
</organism>
<dbReference type="STRING" id="1817813.A2008_07055"/>
<dbReference type="Proteomes" id="UP000178735">
    <property type="component" value="Unassembled WGS sequence"/>
</dbReference>
<sequence>MLKDKFNYRKNSGMAIVLTLTMCVFLMIFATTLYQQNREVRVIEFKVKESLRAQFLAKGAAKMALLKIRALPTEFYDAVRWSKGWVDETKVPPPLDIKKFIPNAVVNIPGFVSNPASPADGTTNYLEFYVGFHIDNPNPVGNVQLLGRLITSGSDLYYAADTNAPMNDPFTGDCMVKQIRLISQHNNNLSDNVEIVAEGSEDSGNTYMMNNSLGHLGAISISQYNSVYRTMTDIGYMVVH</sequence>
<evidence type="ECO:0000256" key="1">
    <source>
        <dbReference type="SAM" id="Phobius"/>
    </source>
</evidence>
<keyword evidence="1" id="KW-0472">Membrane</keyword>
<evidence type="ECO:0000313" key="3">
    <source>
        <dbReference type="Proteomes" id="UP000178735"/>
    </source>
</evidence>
<name>A0A1F7WYB0_9BACT</name>
<dbReference type="AlphaFoldDB" id="A0A1F7WYB0"/>
<keyword evidence="1" id="KW-0812">Transmembrane</keyword>
<dbReference type="EMBL" id="MGFH01000048">
    <property type="protein sequence ID" value="OGM07095.1"/>
    <property type="molecule type" value="Genomic_DNA"/>
</dbReference>
<gene>
    <name evidence="2" type="ORF">A2008_07055</name>
</gene>